<accession>A0A7W8JFW2</accession>
<comment type="caution">
    <text evidence="3">The sequence shown here is derived from an EMBL/GenBank/DDBJ whole genome shotgun (WGS) entry which is preliminary data.</text>
</comment>
<dbReference type="Proteomes" id="UP000583699">
    <property type="component" value="Unassembled WGS sequence"/>
</dbReference>
<dbReference type="GO" id="GO:0042781">
    <property type="term" value="F:3'-tRNA processing endoribonuclease activity"/>
    <property type="evidence" value="ECO:0007669"/>
    <property type="project" value="TreeGrafter"/>
</dbReference>
<gene>
    <name evidence="3" type="ORF">HNR43_002321</name>
</gene>
<evidence type="ECO:0000313" key="4">
    <source>
        <dbReference type="Proteomes" id="UP000583699"/>
    </source>
</evidence>
<keyword evidence="4" id="KW-1185">Reference proteome</keyword>
<evidence type="ECO:0000313" key="3">
    <source>
        <dbReference type="EMBL" id="MBB5356337.1"/>
    </source>
</evidence>
<dbReference type="PANTHER" id="PTHR46018">
    <property type="entry name" value="ZINC PHOSPHODIESTERASE ELAC PROTEIN 1"/>
    <property type="match status" value="1"/>
</dbReference>
<dbReference type="EMBL" id="JACHEQ010000014">
    <property type="protein sequence ID" value="MBB5356337.1"/>
    <property type="molecule type" value="Genomic_DNA"/>
</dbReference>
<protein>
    <submittedName>
        <fullName evidence="3">Ribonuclease BN (tRNA processing enzyme)</fullName>
    </submittedName>
</protein>
<evidence type="ECO:0000256" key="1">
    <source>
        <dbReference type="ARBA" id="ARBA00022759"/>
    </source>
</evidence>
<dbReference type="InterPro" id="IPR036866">
    <property type="entry name" value="RibonucZ/Hydroxyglut_hydro"/>
</dbReference>
<organism evidence="3 4">
    <name type="scientific">Anoxybacillus mongoliensis</name>
    <dbReference type="NCBI Taxonomy" id="452565"/>
    <lineage>
        <taxon>Bacteria</taxon>
        <taxon>Bacillati</taxon>
        <taxon>Bacillota</taxon>
        <taxon>Bacilli</taxon>
        <taxon>Bacillales</taxon>
        <taxon>Anoxybacillaceae</taxon>
        <taxon>Anoxybacillus</taxon>
    </lineage>
</organism>
<evidence type="ECO:0000256" key="2">
    <source>
        <dbReference type="ARBA" id="ARBA00022833"/>
    </source>
</evidence>
<name>A0A7W8JFW2_9BACL</name>
<dbReference type="SUPFAM" id="SSF56281">
    <property type="entry name" value="Metallo-hydrolase/oxidoreductase"/>
    <property type="match status" value="1"/>
</dbReference>
<keyword evidence="2" id="KW-0862">Zinc</keyword>
<sequence>MYRQHAIHLLVYQYSHHRQADVLVHEATFRAKEAHLAHDYYHSTTTQAAEVAKRAEVKQLILTHMSSRYQGEMCDQLLEEAKAIFPNVAIAFDFASFPIPKRSAE</sequence>
<reference evidence="3 4" key="1">
    <citation type="submission" date="2020-08" db="EMBL/GenBank/DDBJ databases">
        <title>Genomic Encyclopedia of Type Strains, Phase IV (KMG-IV): sequencing the most valuable type-strain genomes for metagenomic binning, comparative biology and taxonomic classification.</title>
        <authorList>
            <person name="Goeker M."/>
        </authorList>
    </citation>
    <scope>NUCLEOTIDE SEQUENCE [LARGE SCALE GENOMIC DNA]</scope>
    <source>
        <strain evidence="3 4">DSM 19169</strain>
    </source>
</reference>
<dbReference type="AlphaFoldDB" id="A0A7W8JFW2"/>
<dbReference type="PANTHER" id="PTHR46018:SF2">
    <property type="entry name" value="ZINC PHOSPHODIESTERASE ELAC PROTEIN 1"/>
    <property type="match status" value="1"/>
</dbReference>
<keyword evidence="1" id="KW-0255">Endonuclease</keyword>
<keyword evidence="1" id="KW-0540">Nuclease</keyword>
<keyword evidence="1" id="KW-0378">Hydrolase</keyword>
<proteinExistence type="predicted"/>
<dbReference type="Gene3D" id="3.60.15.10">
    <property type="entry name" value="Ribonuclease Z/Hydroxyacylglutathione hydrolase-like"/>
    <property type="match status" value="1"/>
</dbReference>